<keyword evidence="8" id="KW-0804">Transcription</keyword>
<dbReference type="PANTHER" id="PTHR15499">
    <property type="entry name" value="HMG BOX-CONTAINING PROTEIN 1"/>
    <property type="match status" value="1"/>
</dbReference>
<reference evidence="17" key="1">
    <citation type="submission" date="2023-07" db="EMBL/GenBank/DDBJ databases">
        <title>Chromosome-level genome assembly of Artemia franciscana.</title>
        <authorList>
            <person name="Jo E."/>
        </authorList>
    </citation>
    <scope>NUCLEOTIDE SEQUENCE</scope>
    <source>
        <tissue evidence="17">Whole body</tissue>
    </source>
</reference>
<evidence type="ECO:0000256" key="13">
    <source>
        <dbReference type="PROSITE-ProRule" id="PRU00267"/>
    </source>
</evidence>
<dbReference type="SMART" id="SM00398">
    <property type="entry name" value="HMG"/>
    <property type="match status" value="1"/>
</dbReference>
<comment type="function">
    <text evidence="10">Transcriptional repressor that binds to the promoter region of target genes. Plays a role in the regulation of the cell cycle and of the Wnt pathway. Binds preferentially to the sequence 5'-TTCATTCATTCA-3'. Binding to the histone H1.0 promoter is enhanced by interaction with RB1. Disrupts the interaction between DNA and TCF4.</text>
</comment>
<dbReference type="GO" id="GO:0003723">
    <property type="term" value="F:RNA binding"/>
    <property type="evidence" value="ECO:0007669"/>
    <property type="project" value="InterPro"/>
</dbReference>
<evidence type="ECO:0000259" key="15">
    <source>
        <dbReference type="PROSITE" id="PS50118"/>
    </source>
</evidence>
<protein>
    <recommendedName>
        <fullName evidence="2">HMG box-containing protein 1</fullName>
    </recommendedName>
    <alternativeName>
        <fullName evidence="12">HMG box transcription factor 1</fullName>
    </alternativeName>
    <alternativeName>
        <fullName evidence="11">High mobility group box transcription factor 1</fullName>
    </alternativeName>
</protein>
<evidence type="ECO:0000256" key="8">
    <source>
        <dbReference type="ARBA" id="ARBA00023163"/>
    </source>
</evidence>
<comment type="caution">
    <text evidence="17">The sequence shown here is derived from an EMBL/GenBank/DDBJ whole genome shotgun (WGS) entry which is preliminary data.</text>
</comment>
<name>A0AA88HKU6_ARTSF</name>
<keyword evidence="18" id="KW-1185">Reference proteome</keyword>
<comment type="subcellular location">
    <subcellularLocation>
        <location evidence="1">Nucleus</location>
    </subcellularLocation>
</comment>
<dbReference type="SMART" id="SM00536">
    <property type="entry name" value="AXH"/>
    <property type="match status" value="1"/>
</dbReference>
<feature type="compositionally biased region" description="Basic and acidic residues" evidence="14">
    <location>
        <begin position="10"/>
        <end position="23"/>
    </location>
</feature>
<keyword evidence="7 13" id="KW-0238">DNA-binding</keyword>
<evidence type="ECO:0000256" key="10">
    <source>
        <dbReference type="ARBA" id="ARBA00025095"/>
    </source>
</evidence>
<dbReference type="GO" id="GO:0000981">
    <property type="term" value="F:DNA-binding transcription factor activity, RNA polymerase II-specific"/>
    <property type="evidence" value="ECO:0007669"/>
    <property type="project" value="TreeGrafter"/>
</dbReference>
<dbReference type="EMBL" id="JAVRJZ010000019">
    <property type="protein sequence ID" value="KAK2706717.1"/>
    <property type="molecule type" value="Genomic_DNA"/>
</dbReference>
<evidence type="ECO:0000256" key="2">
    <source>
        <dbReference type="ARBA" id="ARBA00017229"/>
    </source>
</evidence>
<dbReference type="Gene3D" id="1.10.30.10">
    <property type="entry name" value="High mobility group box domain"/>
    <property type="match status" value="1"/>
</dbReference>
<dbReference type="SUPFAM" id="SSF47095">
    <property type="entry name" value="HMG-box"/>
    <property type="match status" value="1"/>
</dbReference>
<evidence type="ECO:0000313" key="18">
    <source>
        <dbReference type="Proteomes" id="UP001187531"/>
    </source>
</evidence>
<evidence type="ECO:0000313" key="17">
    <source>
        <dbReference type="EMBL" id="KAK2706717.1"/>
    </source>
</evidence>
<sequence>MDQITTSHSSECEELRSKNDFGRRQKPIPPPLNLSDCTLFHDDAFCSTSCSCLILESANALNSPSLSEKHLPIRKRRSSYSLSSPNILPSPSSLTNYVQKVPKSPFPGPFSPSANVRHELMTPPATSSGTSPQFSGVYIPFQSTPVHVSSDLSPPPSCTTKTEFEEFPSSFKPELSSDELPVQFKEEIQHDQWNGCVWLCFESGTKIRFLPNEVTGLDQPHLQGFTFSDELAQKEKVQNNGATIAPHGLKVLNMDGITGQSLGVSFLYLTPFLLPTLNIVAECRIDHPFYVGNKGWSSVCPDFTYERYGIACSLLEVGDVCICPSSLLEAVSPSGIWDRRINVSSNSSALPATFKEETEFVFPSLSQMNSDNVGVDVATPFVCDAPSENVKSALDNAASLRCSASPPVCSLPEDSSTVLPPDTQKKKKRPKDQDEKTRRPMNGFMIFAQRNRLDLIQRNPGKDNRSISVILGETWKNLSQTERSAYSEEAKLLATEHKRLYPDCWKRKRNSTAKS</sequence>
<dbReference type="Proteomes" id="UP001187531">
    <property type="component" value="Unassembled WGS sequence"/>
</dbReference>
<dbReference type="GO" id="GO:0000978">
    <property type="term" value="F:RNA polymerase II cis-regulatory region sequence-specific DNA binding"/>
    <property type="evidence" value="ECO:0007669"/>
    <property type="project" value="TreeGrafter"/>
</dbReference>
<keyword evidence="3" id="KW-0678">Repressor</keyword>
<dbReference type="PROSITE" id="PS50118">
    <property type="entry name" value="HMG_BOX_2"/>
    <property type="match status" value="1"/>
</dbReference>
<feature type="DNA-binding region" description="HMG box" evidence="13">
    <location>
        <begin position="437"/>
        <end position="505"/>
    </location>
</feature>
<organism evidence="17 18">
    <name type="scientific">Artemia franciscana</name>
    <name type="common">Brine shrimp</name>
    <name type="synonym">Artemia sanfranciscana</name>
    <dbReference type="NCBI Taxonomy" id="6661"/>
    <lineage>
        <taxon>Eukaryota</taxon>
        <taxon>Metazoa</taxon>
        <taxon>Ecdysozoa</taxon>
        <taxon>Arthropoda</taxon>
        <taxon>Crustacea</taxon>
        <taxon>Branchiopoda</taxon>
        <taxon>Anostraca</taxon>
        <taxon>Artemiidae</taxon>
        <taxon>Artemia</taxon>
    </lineage>
</organism>
<evidence type="ECO:0000256" key="4">
    <source>
        <dbReference type="ARBA" id="ARBA00022687"/>
    </source>
</evidence>
<evidence type="ECO:0000256" key="12">
    <source>
        <dbReference type="ARBA" id="ARBA00030708"/>
    </source>
</evidence>
<evidence type="ECO:0000256" key="5">
    <source>
        <dbReference type="ARBA" id="ARBA00022843"/>
    </source>
</evidence>
<evidence type="ECO:0000256" key="1">
    <source>
        <dbReference type="ARBA" id="ARBA00004123"/>
    </source>
</evidence>
<feature type="domain" description="AXH" evidence="16">
    <location>
        <begin position="189"/>
        <end position="332"/>
    </location>
</feature>
<feature type="region of interest" description="Disordered" evidence="14">
    <location>
        <begin position="1"/>
        <end position="27"/>
    </location>
</feature>
<dbReference type="PANTHER" id="PTHR15499:SF3">
    <property type="entry name" value="HMG BOX-CONTAINING PROTEIN 1"/>
    <property type="match status" value="1"/>
</dbReference>
<keyword evidence="9 13" id="KW-0539">Nucleus</keyword>
<evidence type="ECO:0000256" key="11">
    <source>
        <dbReference type="ARBA" id="ARBA00030026"/>
    </source>
</evidence>
<feature type="domain" description="HMG box" evidence="15">
    <location>
        <begin position="437"/>
        <end position="505"/>
    </location>
</feature>
<evidence type="ECO:0000256" key="9">
    <source>
        <dbReference type="ARBA" id="ARBA00023242"/>
    </source>
</evidence>
<dbReference type="GO" id="GO:0005634">
    <property type="term" value="C:nucleus"/>
    <property type="evidence" value="ECO:0007669"/>
    <property type="project" value="UniProtKB-SubCell"/>
</dbReference>
<accession>A0AA88HKU6</accession>
<evidence type="ECO:0000256" key="3">
    <source>
        <dbReference type="ARBA" id="ARBA00022491"/>
    </source>
</evidence>
<evidence type="ECO:0000256" key="6">
    <source>
        <dbReference type="ARBA" id="ARBA00023015"/>
    </source>
</evidence>
<dbReference type="AlphaFoldDB" id="A0AA88HKU6"/>
<dbReference type="PROSITE" id="PS51148">
    <property type="entry name" value="AXH"/>
    <property type="match status" value="1"/>
</dbReference>
<dbReference type="InterPro" id="IPR036910">
    <property type="entry name" value="HMG_box_dom_sf"/>
</dbReference>
<dbReference type="InterPro" id="IPR003652">
    <property type="entry name" value="Ataxin_AXH_dom"/>
</dbReference>
<dbReference type="SUPFAM" id="SSF102031">
    <property type="entry name" value="AXH domain"/>
    <property type="match status" value="1"/>
</dbReference>
<dbReference type="InterPro" id="IPR009071">
    <property type="entry name" value="HMG_box_dom"/>
</dbReference>
<keyword evidence="6" id="KW-0805">Transcription regulation</keyword>
<feature type="region of interest" description="Disordered" evidence="14">
    <location>
        <begin position="407"/>
        <end position="441"/>
    </location>
</feature>
<dbReference type="Pfam" id="PF08517">
    <property type="entry name" value="AXH"/>
    <property type="match status" value="1"/>
</dbReference>
<keyword evidence="5" id="KW-0832">Ubl conjugation</keyword>
<keyword evidence="4" id="KW-0879">Wnt signaling pathway</keyword>
<dbReference type="GO" id="GO:0016055">
    <property type="term" value="P:Wnt signaling pathway"/>
    <property type="evidence" value="ECO:0007669"/>
    <property type="project" value="UniProtKB-KW"/>
</dbReference>
<dbReference type="InterPro" id="IPR036096">
    <property type="entry name" value="Ataxin_AXH_dom_sf"/>
</dbReference>
<evidence type="ECO:0000256" key="7">
    <source>
        <dbReference type="ARBA" id="ARBA00023125"/>
    </source>
</evidence>
<evidence type="ECO:0000259" key="16">
    <source>
        <dbReference type="PROSITE" id="PS51148"/>
    </source>
</evidence>
<gene>
    <name evidence="17" type="ORF">QYM36_014678</name>
</gene>
<dbReference type="InterPro" id="IPR039655">
    <property type="entry name" value="HBP1"/>
</dbReference>
<dbReference type="Pfam" id="PF00505">
    <property type="entry name" value="HMG_box"/>
    <property type="match status" value="1"/>
</dbReference>
<evidence type="ECO:0000256" key="14">
    <source>
        <dbReference type="SAM" id="MobiDB-lite"/>
    </source>
</evidence>
<proteinExistence type="predicted"/>